<sequence length="218" mass="23564">DYSLCSFPELGTLVGYSHAVYGQSGLEARLDPYLRGLLGNLDFDIWWNHLLYGQPPPGVDVRLSLDVGLQQAADELLGDHIGALVLLNAGNGEILALASHPTYDPSQLEEIWPDLIDNENKPLLNRVLQGQYQPGTALGPFLLAELTAQGGLSQLPEIAESEMGAQELNCAIQPASDTWAEVVAAGCDLPQITIGRQLGNESIQKLYDDLGLFSVQFP</sequence>
<dbReference type="PANTHER" id="PTHR30627">
    <property type="entry name" value="PEPTIDOGLYCAN D,D-TRANSPEPTIDASE"/>
    <property type="match status" value="1"/>
</dbReference>
<feature type="domain" description="Penicillin-binding protein transpeptidase" evidence="1">
    <location>
        <begin position="82"/>
        <end position="212"/>
    </location>
</feature>
<gene>
    <name evidence="2" type="ORF">S01H4_24585</name>
</gene>
<dbReference type="InterPro" id="IPR050515">
    <property type="entry name" value="Beta-lactam/transpept"/>
</dbReference>
<accession>X1AUV4</accession>
<dbReference type="Pfam" id="PF00905">
    <property type="entry name" value="Transpeptidase"/>
    <property type="match status" value="1"/>
</dbReference>
<organism evidence="2">
    <name type="scientific">marine sediment metagenome</name>
    <dbReference type="NCBI Taxonomy" id="412755"/>
    <lineage>
        <taxon>unclassified sequences</taxon>
        <taxon>metagenomes</taxon>
        <taxon>ecological metagenomes</taxon>
    </lineage>
</organism>
<dbReference type="AlphaFoldDB" id="X1AUV4"/>
<dbReference type="Gene3D" id="3.90.1310.10">
    <property type="entry name" value="Penicillin-binding protein 2a (Domain 2)"/>
    <property type="match status" value="1"/>
</dbReference>
<dbReference type="GO" id="GO:0071555">
    <property type="term" value="P:cell wall organization"/>
    <property type="evidence" value="ECO:0007669"/>
    <property type="project" value="TreeGrafter"/>
</dbReference>
<dbReference type="InterPro" id="IPR012338">
    <property type="entry name" value="Beta-lactam/transpept-like"/>
</dbReference>
<feature type="non-terminal residue" evidence="2">
    <location>
        <position position="1"/>
    </location>
</feature>
<comment type="caution">
    <text evidence="2">The sequence shown here is derived from an EMBL/GenBank/DDBJ whole genome shotgun (WGS) entry which is preliminary data.</text>
</comment>
<dbReference type="InterPro" id="IPR001460">
    <property type="entry name" value="PCN-bd_Tpept"/>
</dbReference>
<dbReference type="Gene3D" id="3.40.710.10">
    <property type="entry name" value="DD-peptidase/beta-lactamase superfamily"/>
    <property type="match status" value="1"/>
</dbReference>
<dbReference type="GO" id="GO:0071972">
    <property type="term" value="F:peptidoglycan L,D-transpeptidase activity"/>
    <property type="evidence" value="ECO:0007669"/>
    <property type="project" value="TreeGrafter"/>
</dbReference>
<proteinExistence type="predicted"/>
<reference evidence="2" key="1">
    <citation type="journal article" date="2014" name="Front. Microbiol.">
        <title>High frequency of phylogenetically diverse reductive dehalogenase-homologous genes in deep subseafloor sedimentary metagenomes.</title>
        <authorList>
            <person name="Kawai M."/>
            <person name="Futagami T."/>
            <person name="Toyoda A."/>
            <person name="Takaki Y."/>
            <person name="Nishi S."/>
            <person name="Hori S."/>
            <person name="Arai W."/>
            <person name="Tsubouchi T."/>
            <person name="Morono Y."/>
            <person name="Uchiyama I."/>
            <person name="Ito T."/>
            <person name="Fujiyama A."/>
            <person name="Inagaki F."/>
            <person name="Takami H."/>
        </authorList>
    </citation>
    <scope>NUCLEOTIDE SEQUENCE</scope>
    <source>
        <strain evidence="2">Expedition CK06-06</strain>
    </source>
</reference>
<protein>
    <recommendedName>
        <fullName evidence="1">Penicillin-binding protein transpeptidase domain-containing protein</fullName>
    </recommendedName>
</protein>
<dbReference type="SUPFAM" id="SSF56601">
    <property type="entry name" value="beta-lactamase/transpeptidase-like"/>
    <property type="match status" value="1"/>
</dbReference>
<name>X1AUV4_9ZZZZ</name>
<dbReference type="GO" id="GO:0005886">
    <property type="term" value="C:plasma membrane"/>
    <property type="evidence" value="ECO:0007669"/>
    <property type="project" value="TreeGrafter"/>
</dbReference>
<dbReference type="GO" id="GO:0008658">
    <property type="term" value="F:penicillin binding"/>
    <property type="evidence" value="ECO:0007669"/>
    <property type="project" value="InterPro"/>
</dbReference>
<evidence type="ECO:0000313" key="2">
    <source>
        <dbReference type="EMBL" id="GAG86779.1"/>
    </source>
</evidence>
<evidence type="ECO:0000259" key="1">
    <source>
        <dbReference type="Pfam" id="PF00905"/>
    </source>
</evidence>
<dbReference type="EMBL" id="BART01011571">
    <property type="protein sequence ID" value="GAG86779.1"/>
    <property type="molecule type" value="Genomic_DNA"/>
</dbReference>
<dbReference type="PANTHER" id="PTHR30627:SF24">
    <property type="entry name" value="PENICILLIN-BINDING PROTEIN 4B"/>
    <property type="match status" value="1"/>
</dbReference>